<dbReference type="GO" id="GO:0015941">
    <property type="term" value="P:pantothenate catabolic process"/>
    <property type="evidence" value="ECO:0007669"/>
    <property type="project" value="InterPro"/>
</dbReference>
<feature type="active site" description="Proton donor" evidence="3">
    <location>
        <position position="169"/>
    </location>
</feature>
<dbReference type="KEGG" id="zpl:ZBT109_0498"/>
<dbReference type="PANTHER" id="PTHR14359:SF6">
    <property type="entry name" value="PHOSPHOPANTOTHENOYLCYSTEINE DECARBOXYLASE"/>
    <property type="match status" value="1"/>
</dbReference>
<dbReference type="GO" id="GO:0004633">
    <property type="term" value="F:phosphopantothenoylcysteine decarboxylase activity"/>
    <property type="evidence" value="ECO:0007669"/>
    <property type="project" value="UniProtKB-UniRule"/>
</dbReference>
<dbReference type="Proteomes" id="UP000267342">
    <property type="component" value="Chromosome"/>
</dbReference>
<dbReference type="InterPro" id="IPR003382">
    <property type="entry name" value="Flavoprotein"/>
</dbReference>
<feature type="domain" description="DNA/pantothenate metabolism flavoprotein C-terminal" evidence="6">
    <location>
        <begin position="201"/>
        <end position="413"/>
    </location>
</feature>
<keyword evidence="3 4" id="KW-0288">FMN</keyword>
<organism evidence="7 8">
    <name type="scientific">Zymobacter palmae</name>
    <dbReference type="NCBI Taxonomy" id="33074"/>
    <lineage>
        <taxon>Bacteria</taxon>
        <taxon>Pseudomonadati</taxon>
        <taxon>Pseudomonadota</taxon>
        <taxon>Gammaproteobacteria</taxon>
        <taxon>Oceanospirillales</taxon>
        <taxon>Halomonadaceae</taxon>
        <taxon>Zymobacter group</taxon>
        <taxon>Zymobacter</taxon>
    </lineage>
</organism>
<keyword evidence="3" id="KW-0460">Magnesium</keyword>
<comment type="similarity">
    <text evidence="3 4">In the C-terminal section; belongs to the PPC synthetase family.</text>
</comment>
<dbReference type="EMBL" id="AP018933">
    <property type="protein sequence ID" value="BBG29286.1"/>
    <property type="molecule type" value="Genomic_DNA"/>
</dbReference>
<feature type="domain" description="Flavoprotein" evidence="5">
    <location>
        <begin position="18"/>
        <end position="189"/>
    </location>
</feature>
<proteinExistence type="inferred from homology"/>
<evidence type="ECO:0000313" key="8">
    <source>
        <dbReference type="Proteomes" id="UP000267342"/>
    </source>
</evidence>
<dbReference type="SUPFAM" id="SSF102645">
    <property type="entry name" value="CoaB-like"/>
    <property type="match status" value="1"/>
</dbReference>
<dbReference type="InterPro" id="IPR007085">
    <property type="entry name" value="DNA/pantothenate-metab_flavo_C"/>
</dbReference>
<comment type="pathway">
    <text evidence="3 4">Cofactor biosynthesis; coenzyme A biosynthesis; CoA from (R)-pantothenate: step 3/5.</text>
</comment>
<dbReference type="AlphaFoldDB" id="A0A348HCD4"/>
<dbReference type="Gene3D" id="3.40.50.1950">
    <property type="entry name" value="Flavin prenyltransferase-like"/>
    <property type="match status" value="1"/>
</dbReference>
<gene>
    <name evidence="3" type="primary">coaBC</name>
    <name evidence="7" type="ORF">ZBT109_0498</name>
</gene>
<dbReference type="EC" id="4.1.1.36" evidence="3"/>
<feature type="binding site" evidence="3">
    <location>
        <begin position="322"/>
        <end position="325"/>
    </location>
    <ligand>
        <name>CTP</name>
        <dbReference type="ChEBI" id="CHEBI:37563"/>
    </ligand>
</feature>
<feature type="region of interest" description="Phosphopantothenate--cysteine ligase" evidence="3">
    <location>
        <begin position="205"/>
        <end position="425"/>
    </location>
</feature>
<dbReference type="Pfam" id="PF04127">
    <property type="entry name" value="DFP"/>
    <property type="match status" value="1"/>
</dbReference>
<dbReference type="Gene3D" id="3.40.50.10300">
    <property type="entry name" value="CoaB-like"/>
    <property type="match status" value="1"/>
</dbReference>
<dbReference type="GO" id="GO:0046872">
    <property type="term" value="F:metal ion binding"/>
    <property type="evidence" value="ECO:0007669"/>
    <property type="project" value="UniProtKB-KW"/>
</dbReference>
<keyword evidence="3 4" id="KW-0285">Flavoprotein</keyword>
<dbReference type="InterPro" id="IPR035929">
    <property type="entry name" value="CoaB-like_sf"/>
</dbReference>
<evidence type="ECO:0000259" key="6">
    <source>
        <dbReference type="Pfam" id="PF04127"/>
    </source>
</evidence>
<dbReference type="GO" id="GO:0004632">
    <property type="term" value="F:phosphopantothenate--cysteine ligase activity"/>
    <property type="evidence" value="ECO:0007669"/>
    <property type="project" value="UniProtKB-UniRule"/>
</dbReference>
<comment type="cofactor">
    <cofactor evidence="3">
        <name>Mg(2+)</name>
        <dbReference type="ChEBI" id="CHEBI:18420"/>
    </cofactor>
</comment>
<comment type="function">
    <text evidence="4">Catalyzes two steps in the biosynthesis of coenzyme A. In the first step cysteine is conjugated to 4'-phosphopantothenate to form 4-phosphopantothenoylcysteine, in the latter compound is decarboxylated to form 4'-phosphopantotheine.</text>
</comment>
<comment type="catalytic activity">
    <reaction evidence="3 4">
        <text>(R)-4'-phosphopantothenate + L-cysteine + CTP = N-[(R)-4-phosphopantothenoyl]-L-cysteine + CMP + diphosphate + H(+)</text>
        <dbReference type="Rhea" id="RHEA:19397"/>
        <dbReference type="ChEBI" id="CHEBI:10986"/>
        <dbReference type="ChEBI" id="CHEBI:15378"/>
        <dbReference type="ChEBI" id="CHEBI:33019"/>
        <dbReference type="ChEBI" id="CHEBI:35235"/>
        <dbReference type="ChEBI" id="CHEBI:37563"/>
        <dbReference type="ChEBI" id="CHEBI:59458"/>
        <dbReference type="ChEBI" id="CHEBI:60377"/>
        <dbReference type="EC" id="6.3.2.5"/>
    </reaction>
</comment>
<dbReference type="GO" id="GO:0015937">
    <property type="term" value="P:coenzyme A biosynthetic process"/>
    <property type="evidence" value="ECO:0007669"/>
    <property type="project" value="UniProtKB-UniRule"/>
</dbReference>
<dbReference type="GO" id="GO:0071513">
    <property type="term" value="C:phosphopantothenoylcysteine decarboxylase complex"/>
    <property type="evidence" value="ECO:0007669"/>
    <property type="project" value="TreeGrafter"/>
</dbReference>
<dbReference type="NCBIfam" id="TIGR00521">
    <property type="entry name" value="coaBC_dfp"/>
    <property type="match status" value="1"/>
</dbReference>
<comment type="catalytic activity">
    <reaction evidence="3 4">
        <text>N-[(R)-4-phosphopantothenoyl]-L-cysteine + H(+) = (R)-4'-phosphopantetheine + CO2</text>
        <dbReference type="Rhea" id="RHEA:16793"/>
        <dbReference type="ChEBI" id="CHEBI:15378"/>
        <dbReference type="ChEBI" id="CHEBI:16526"/>
        <dbReference type="ChEBI" id="CHEBI:59458"/>
        <dbReference type="ChEBI" id="CHEBI:61723"/>
        <dbReference type="EC" id="4.1.1.36"/>
    </reaction>
</comment>
<evidence type="ECO:0000256" key="4">
    <source>
        <dbReference type="RuleBase" id="RU364078"/>
    </source>
</evidence>
<keyword evidence="3" id="KW-0511">Multifunctional enzyme</keyword>
<comment type="similarity">
    <text evidence="3 4">In the N-terminal section; belongs to the HFCD (homo-oligomeric flavin containing Cys decarboxylase) superfamily.</text>
</comment>
<dbReference type="STRING" id="1123510.GCA_000620025_01461"/>
<dbReference type="Pfam" id="PF02441">
    <property type="entry name" value="Flavoprotein"/>
    <property type="match status" value="1"/>
</dbReference>
<feature type="binding site" evidence="3">
    <location>
        <position position="354"/>
    </location>
    <ligand>
        <name>CTP</name>
        <dbReference type="ChEBI" id="CHEBI:37563"/>
    </ligand>
</feature>
<sequence length="425" mass="45085">MPTLMSSNDSLSPLHGRRVLLGISGGIAAYKSAYLARLLKKAGADVRVVMTRGAEAFIAPLTFQALTGHAVRDSLLDPSAEAGMGHIELARWADVIVIAPATANLMASLAHGHADDLLTTLCLASHARLFIAPAMNQGMWSHPATQANLERLQQYGWHIVGPDAGEQACGDVGQGRMLEPEAILEALHQAYQRDTTPKPAAGLRITVTAGPTREPLDPVRYLTNRSSGKMGFALAEAAQALGASVTLISGPVTLETPHGVRRVDVTTADDMLAAAQQSVQKGCDLFISSAAVADYKAASYAEHKLKKQNGEETLTLTLVKNPDIVATIAAGERRPTVVGFAAETQDVEHYALDKLTRKKLDMIVANQVGANEGFDSDDNAVTLYWQAEGGVKAHELPLQSKVSLAHALLHEILRVNAASLAPAAQ</sequence>
<dbReference type="EC" id="6.3.2.5" evidence="3"/>
<dbReference type="InterPro" id="IPR005252">
    <property type="entry name" value="CoaBC"/>
</dbReference>
<evidence type="ECO:0000256" key="3">
    <source>
        <dbReference type="HAMAP-Rule" id="MF_02225"/>
    </source>
</evidence>
<comment type="caution">
    <text evidence="3">Lacks conserved residue(s) required for the propagation of feature annotation.</text>
</comment>
<dbReference type="HAMAP" id="MF_02225">
    <property type="entry name" value="CoaBC"/>
    <property type="match status" value="1"/>
</dbReference>
<accession>A0A348HCD4</accession>
<evidence type="ECO:0000256" key="1">
    <source>
        <dbReference type="ARBA" id="ARBA00022793"/>
    </source>
</evidence>
<feature type="binding site" evidence="3">
    <location>
        <position position="294"/>
    </location>
    <ligand>
        <name>CTP</name>
        <dbReference type="ChEBI" id="CHEBI:37563"/>
    </ligand>
</feature>
<feature type="binding site" evidence="3">
    <location>
        <position position="340"/>
    </location>
    <ligand>
        <name>CTP</name>
        <dbReference type="ChEBI" id="CHEBI:37563"/>
    </ligand>
</feature>
<evidence type="ECO:0000259" key="5">
    <source>
        <dbReference type="Pfam" id="PF02441"/>
    </source>
</evidence>
<feature type="region of interest" description="Phosphopantothenoylcysteine decarboxylase" evidence="3">
    <location>
        <begin position="1"/>
        <end position="204"/>
    </location>
</feature>
<feature type="binding site" evidence="3">
    <location>
        <position position="358"/>
    </location>
    <ligand>
        <name>CTP</name>
        <dbReference type="ChEBI" id="CHEBI:37563"/>
    </ligand>
</feature>
<dbReference type="PANTHER" id="PTHR14359">
    <property type="entry name" value="HOMO-OLIGOMERIC FLAVIN CONTAINING CYS DECARBOXYLASE FAMILY"/>
    <property type="match status" value="1"/>
</dbReference>
<comment type="cofactor">
    <cofactor evidence="3">
        <name>FMN</name>
        <dbReference type="ChEBI" id="CHEBI:58210"/>
    </cofactor>
    <text evidence="3">Binds 1 FMN per subunit.</text>
</comment>
<evidence type="ECO:0000256" key="2">
    <source>
        <dbReference type="ARBA" id="ARBA00023239"/>
    </source>
</evidence>
<dbReference type="UniPathway" id="UPA00241">
    <property type="reaction ID" value="UER00353"/>
</dbReference>
<evidence type="ECO:0000313" key="7">
    <source>
        <dbReference type="EMBL" id="BBG29286.1"/>
    </source>
</evidence>
<reference evidence="7 8" key="1">
    <citation type="submission" date="2018-09" db="EMBL/GenBank/DDBJ databases">
        <title>Zymobacter palmae IAM14233 (=T109) whole genome analysis.</title>
        <authorList>
            <person name="Yanase H."/>
        </authorList>
    </citation>
    <scope>NUCLEOTIDE SEQUENCE [LARGE SCALE GENOMIC DNA]</scope>
    <source>
        <strain evidence="7 8">IAM14233</strain>
    </source>
</reference>
<protein>
    <recommendedName>
        <fullName evidence="3">Coenzyme A biosynthesis bifunctional protein CoaBC</fullName>
    </recommendedName>
    <alternativeName>
        <fullName evidence="3">DNA/pantothenate metabolism flavoprotein</fullName>
    </alternativeName>
    <alternativeName>
        <fullName evidence="3">Phosphopantothenoylcysteine synthetase/decarboxylase</fullName>
        <shortName evidence="3">PPCS-PPCDC</shortName>
    </alternativeName>
    <domain>
        <recommendedName>
            <fullName evidence="3">Phosphopantothenoylcysteine decarboxylase</fullName>
            <shortName evidence="3">PPC decarboxylase</shortName>
            <shortName evidence="3">PPC-DC</shortName>
            <ecNumber evidence="3">4.1.1.36</ecNumber>
        </recommendedName>
        <alternativeName>
            <fullName evidence="3">CoaC</fullName>
        </alternativeName>
    </domain>
    <domain>
        <recommendedName>
            <fullName evidence="3">Phosphopantothenate--cysteine ligase</fullName>
            <ecNumber evidence="3">6.3.2.5</ecNumber>
        </recommendedName>
        <alternativeName>
            <fullName evidence="3">CoaB</fullName>
        </alternativeName>
        <alternativeName>
            <fullName evidence="3">Phosphopantothenoylcysteine synthetase</fullName>
            <shortName evidence="3">PPC synthetase</shortName>
            <shortName evidence="3">PPC-S</shortName>
        </alternativeName>
    </domain>
</protein>
<feature type="binding site" evidence="3">
    <location>
        <position position="304"/>
    </location>
    <ligand>
        <name>CTP</name>
        <dbReference type="ChEBI" id="CHEBI:37563"/>
    </ligand>
</feature>
<keyword evidence="1 3" id="KW-0210">Decarboxylase</keyword>
<dbReference type="GO" id="GO:0010181">
    <property type="term" value="F:FMN binding"/>
    <property type="evidence" value="ECO:0007669"/>
    <property type="project" value="UniProtKB-UniRule"/>
</dbReference>
<dbReference type="SUPFAM" id="SSF52507">
    <property type="entry name" value="Homo-oligomeric flavin-containing Cys decarboxylases, HFCD"/>
    <property type="match status" value="1"/>
</dbReference>
<keyword evidence="3 4" id="KW-0436">Ligase</keyword>
<keyword evidence="3" id="KW-0479">Metal-binding</keyword>
<comment type="pathway">
    <text evidence="3 4">Cofactor biosynthesis; coenzyme A biosynthesis; CoA from (R)-pantothenate: step 2/5.</text>
</comment>
<comment type="function">
    <text evidence="3">Catalyzes two sequential steps in the biosynthesis of coenzyme A. In the first step cysteine is conjugated to 4'-phosphopantothenate to form 4-phosphopantothenoylcysteine. In the second step the latter compound is decarboxylated to form 4'-phosphopantotheine.</text>
</comment>
<keyword evidence="2 3" id="KW-0456">Lyase</keyword>
<keyword evidence="8" id="KW-1185">Reference proteome</keyword>
<dbReference type="InterPro" id="IPR036551">
    <property type="entry name" value="Flavin_trans-like"/>
</dbReference>
<name>A0A348HCD4_9GAMM</name>